<dbReference type="EMBL" id="VIWP01000022">
    <property type="protein sequence ID" value="TWF43308.1"/>
    <property type="molecule type" value="Genomic_DNA"/>
</dbReference>
<sequence>MPPMSTYLEFISLFRLGRKMTSTHFTGSPYEPGAGRTERLA</sequence>
<keyword evidence="2" id="KW-1185">Reference proteome</keyword>
<proteinExistence type="predicted"/>
<reference evidence="1 2" key="1">
    <citation type="submission" date="2019-06" db="EMBL/GenBank/DDBJ databases">
        <title>Sorghum-associated microbial communities from plants grown in Nebraska, USA.</title>
        <authorList>
            <person name="Schachtman D."/>
        </authorList>
    </citation>
    <scope>NUCLEOTIDE SEQUENCE [LARGE SCALE GENOMIC DNA]</scope>
    <source>
        <strain evidence="1 2">1225</strain>
    </source>
</reference>
<dbReference type="AlphaFoldDB" id="A0A561PYZ3"/>
<organism evidence="1 2">
    <name type="scientific">Neorhizobium alkalisoli</name>
    <dbReference type="NCBI Taxonomy" id="528178"/>
    <lineage>
        <taxon>Bacteria</taxon>
        <taxon>Pseudomonadati</taxon>
        <taxon>Pseudomonadota</taxon>
        <taxon>Alphaproteobacteria</taxon>
        <taxon>Hyphomicrobiales</taxon>
        <taxon>Rhizobiaceae</taxon>
        <taxon>Rhizobium/Agrobacterium group</taxon>
        <taxon>Neorhizobium</taxon>
    </lineage>
</organism>
<evidence type="ECO:0000313" key="1">
    <source>
        <dbReference type="EMBL" id="TWF43308.1"/>
    </source>
</evidence>
<name>A0A561PYZ3_9HYPH</name>
<comment type="caution">
    <text evidence="1">The sequence shown here is derived from an EMBL/GenBank/DDBJ whole genome shotgun (WGS) entry which is preliminary data.</text>
</comment>
<evidence type="ECO:0000313" key="2">
    <source>
        <dbReference type="Proteomes" id="UP000320653"/>
    </source>
</evidence>
<gene>
    <name evidence="1" type="ORF">FHW37_12217</name>
</gene>
<accession>A0A561PYZ3</accession>
<dbReference type="Proteomes" id="UP000320653">
    <property type="component" value="Unassembled WGS sequence"/>
</dbReference>
<protein>
    <submittedName>
        <fullName evidence="1">Uncharacterized protein</fullName>
    </submittedName>
</protein>